<protein>
    <submittedName>
        <fullName evidence="2">Molybdenum cofactor sulfurase</fullName>
    </submittedName>
</protein>
<gene>
    <name evidence="2" type="ORF">NOSIN_19200</name>
</gene>
<accession>A0A1V3C4H7</accession>
<evidence type="ECO:0000313" key="3">
    <source>
        <dbReference type="Proteomes" id="UP000189004"/>
    </source>
</evidence>
<dbReference type="EMBL" id="MCOK01000001">
    <property type="protein sequence ID" value="OOC55691.1"/>
    <property type="molecule type" value="Genomic_DNA"/>
</dbReference>
<dbReference type="InterPro" id="IPR005303">
    <property type="entry name" value="MOCOS_middle"/>
</dbReference>
<dbReference type="OrthoDB" id="9793178at2"/>
<dbReference type="GO" id="GO:0030170">
    <property type="term" value="F:pyridoxal phosphate binding"/>
    <property type="evidence" value="ECO:0007669"/>
    <property type="project" value="InterPro"/>
</dbReference>
<name>A0A1V3C4H7_9ACTN</name>
<organism evidence="2 3">
    <name type="scientific">Nocardiopsis sinuspersici</name>
    <dbReference type="NCBI Taxonomy" id="501010"/>
    <lineage>
        <taxon>Bacteria</taxon>
        <taxon>Bacillati</taxon>
        <taxon>Actinomycetota</taxon>
        <taxon>Actinomycetes</taxon>
        <taxon>Streptosporangiales</taxon>
        <taxon>Nocardiopsidaceae</taxon>
        <taxon>Nocardiopsis</taxon>
    </lineage>
</organism>
<dbReference type="GO" id="GO:0003824">
    <property type="term" value="F:catalytic activity"/>
    <property type="evidence" value="ECO:0007669"/>
    <property type="project" value="InterPro"/>
</dbReference>
<evidence type="ECO:0000259" key="1">
    <source>
        <dbReference type="PROSITE" id="PS51340"/>
    </source>
</evidence>
<sequence>MVRIAELVHYPVKGCAGTSVRTAEMTPAGIAHDRTFMVVDADGNFRSQRGEPRMALVRAGVSAGGAHLRLDLDGLGPVDVAADPEGPRLEVTVHGQRFTGVDQGAEAAGWLSEALGAPSRLVRVPADHDRRVGGLTPGTSAFADSTAVLMASLSSLDLLNERILARGADPVPLDRFRPNIVVSGWPEPHTEDRVRAVRLGTAELGYAKVCVRCAVTTVDQDRGVRSGPEPLRTLAGYRRADTGGVSFGAKFAVTRPGTLSVGDEPEVTAWDEPEEGLGGRLAAALA</sequence>
<dbReference type="Pfam" id="PF03473">
    <property type="entry name" value="MOSC"/>
    <property type="match status" value="1"/>
</dbReference>
<dbReference type="SUPFAM" id="SSF50800">
    <property type="entry name" value="PK beta-barrel domain-like"/>
    <property type="match status" value="1"/>
</dbReference>
<comment type="caution">
    <text evidence="2">The sequence shown here is derived from an EMBL/GenBank/DDBJ whole genome shotgun (WGS) entry which is preliminary data.</text>
</comment>
<dbReference type="Pfam" id="PF03476">
    <property type="entry name" value="MOSC_N"/>
    <property type="match status" value="1"/>
</dbReference>
<dbReference type="PROSITE" id="PS51340">
    <property type="entry name" value="MOSC"/>
    <property type="match status" value="1"/>
</dbReference>
<dbReference type="PANTHER" id="PTHR14237">
    <property type="entry name" value="MOLYBDOPTERIN COFACTOR SULFURASE MOSC"/>
    <property type="match status" value="1"/>
</dbReference>
<dbReference type="SUPFAM" id="SSF141673">
    <property type="entry name" value="MOSC N-terminal domain-like"/>
    <property type="match status" value="1"/>
</dbReference>
<dbReference type="AlphaFoldDB" id="A0A1V3C4H7"/>
<dbReference type="STRING" id="501010.NOSIN_19200"/>
<dbReference type="RefSeq" id="WP_077692122.1">
    <property type="nucleotide sequence ID" value="NZ_MCOK01000001.1"/>
</dbReference>
<dbReference type="Proteomes" id="UP000189004">
    <property type="component" value="Unassembled WGS sequence"/>
</dbReference>
<proteinExistence type="predicted"/>
<keyword evidence="3" id="KW-1185">Reference proteome</keyword>
<reference evidence="3" key="1">
    <citation type="submission" date="2016-08" db="EMBL/GenBank/DDBJ databases">
        <authorList>
            <person name="Tokovenko B."/>
            <person name="Kalinowski J."/>
        </authorList>
    </citation>
    <scope>NUCLEOTIDE SEQUENCE [LARGE SCALE GENOMIC DNA]</scope>
    <source>
        <strain evidence="3">UTMC102</strain>
    </source>
</reference>
<dbReference type="InterPro" id="IPR005302">
    <property type="entry name" value="MoCF_Sase_C"/>
</dbReference>
<feature type="domain" description="MOSC" evidence="1">
    <location>
        <begin position="119"/>
        <end position="268"/>
    </location>
</feature>
<evidence type="ECO:0000313" key="2">
    <source>
        <dbReference type="EMBL" id="OOC55691.1"/>
    </source>
</evidence>
<dbReference type="InterPro" id="IPR011037">
    <property type="entry name" value="Pyrv_Knase-like_insert_dom_sf"/>
</dbReference>
<dbReference type="GO" id="GO:0030151">
    <property type="term" value="F:molybdenum ion binding"/>
    <property type="evidence" value="ECO:0007669"/>
    <property type="project" value="InterPro"/>
</dbReference>
<dbReference type="PANTHER" id="PTHR14237:SF19">
    <property type="entry name" value="MITOCHONDRIAL AMIDOXIME REDUCING COMPONENT 1"/>
    <property type="match status" value="1"/>
</dbReference>